<evidence type="ECO:0000256" key="8">
    <source>
        <dbReference type="ARBA" id="ARBA00023315"/>
    </source>
</evidence>
<keyword evidence="12" id="KW-1185">Reference proteome</keyword>
<dbReference type="Proteomes" id="UP000553459">
    <property type="component" value="Unassembled WGS sequence"/>
</dbReference>
<evidence type="ECO:0000313" key="12">
    <source>
        <dbReference type="Proteomes" id="UP000553459"/>
    </source>
</evidence>
<dbReference type="AlphaFoldDB" id="A0A845PWF8"/>
<dbReference type="GO" id="GO:0016410">
    <property type="term" value="F:N-acyltransferase activity"/>
    <property type="evidence" value="ECO:0007669"/>
    <property type="project" value="UniProtKB-UniRule"/>
</dbReference>
<dbReference type="NCBIfam" id="TIGR00546">
    <property type="entry name" value="lnt"/>
    <property type="match status" value="1"/>
</dbReference>
<dbReference type="InterPro" id="IPR045378">
    <property type="entry name" value="LNT_N"/>
</dbReference>
<dbReference type="CDD" id="cd07571">
    <property type="entry name" value="ALP_N-acyl_transferase"/>
    <property type="match status" value="1"/>
</dbReference>
<comment type="function">
    <text evidence="9">Catalyzes the phospholipid dependent N-acylation of the N-terminal cysteine of apolipoprotein, the last step in lipoprotein maturation.</text>
</comment>
<keyword evidence="4 9" id="KW-0808">Transferase</keyword>
<feature type="transmembrane region" description="Helical" evidence="9">
    <location>
        <begin position="54"/>
        <end position="75"/>
    </location>
</feature>
<feature type="transmembrane region" description="Helical" evidence="9">
    <location>
        <begin position="195"/>
        <end position="215"/>
    </location>
</feature>
<evidence type="ECO:0000256" key="4">
    <source>
        <dbReference type="ARBA" id="ARBA00022679"/>
    </source>
</evidence>
<dbReference type="InterPro" id="IPR004563">
    <property type="entry name" value="Apolipo_AcylTrfase"/>
</dbReference>
<dbReference type="Pfam" id="PF20154">
    <property type="entry name" value="LNT_N"/>
    <property type="match status" value="1"/>
</dbReference>
<keyword evidence="3 9" id="KW-1003">Cell membrane</keyword>
<evidence type="ECO:0000256" key="3">
    <source>
        <dbReference type="ARBA" id="ARBA00022475"/>
    </source>
</evidence>
<protein>
    <recommendedName>
        <fullName evidence="9">Apolipoprotein N-acyltransferase</fullName>
        <shortName evidence="9">ALP N-acyltransferase</shortName>
        <ecNumber evidence="9">2.3.1.269</ecNumber>
    </recommendedName>
</protein>
<gene>
    <name evidence="9 11" type="primary">lnt</name>
    <name evidence="11" type="ORF">GNY06_11510</name>
</gene>
<dbReference type="Gene3D" id="3.60.110.10">
    <property type="entry name" value="Carbon-nitrogen hydrolase"/>
    <property type="match status" value="1"/>
</dbReference>
<keyword evidence="6 9" id="KW-1133">Transmembrane helix</keyword>
<feature type="transmembrane region" description="Helical" evidence="9">
    <location>
        <begin position="87"/>
        <end position="108"/>
    </location>
</feature>
<dbReference type="GO" id="GO:0005886">
    <property type="term" value="C:plasma membrane"/>
    <property type="evidence" value="ECO:0007669"/>
    <property type="project" value="UniProtKB-SubCell"/>
</dbReference>
<keyword evidence="5 9" id="KW-0812">Transmembrane</keyword>
<dbReference type="UniPathway" id="UPA00666"/>
<feature type="transmembrane region" description="Helical" evidence="9">
    <location>
        <begin position="114"/>
        <end position="130"/>
    </location>
</feature>
<evidence type="ECO:0000259" key="10">
    <source>
        <dbReference type="PROSITE" id="PS50263"/>
    </source>
</evidence>
<evidence type="ECO:0000256" key="2">
    <source>
        <dbReference type="ARBA" id="ARBA00010065"/>
    </source>
</evidence>
<evidence type="ECO:0000256" key="5">
    <source>
        <dbReference type="ARBA" id="ARBA00022692"/>
    </source>
</evidence>
<comment type="catalytic activity">
    <reaction evidence="9">
        <text>N-terminal S-1,2-diacyl-sn-glyceryl-L-cysteinyl-[lipoprotein] + a glycerophospholipid = N-acyl-S-1,2-diacyl-sn-glyceryl-L-cysteinyl-[lipoprotein] + a 2-acyl-sn-glycero-3-phospholipid + H(+)</text>
        <dbReference type="Rhea" id="RHEA:48228"/>
        <dbReference type="Rhea" id="RHEA-COMP:14681"/>
        <dbReference type="Rhea" id="RHEA-COMP:14684"/>
        <dbReference type="ChEBI" id="CHEBI:15378"/>
        <dbReference type="ChEBI" id="CHEBI:136912"/>
        <dbReference type="ChEBI" id="CHEBI:140656"/>
        <dbReference type="ChEBI" id="CHEBI:140657"/>
        <dbReference type="ChEBI" id="CHEBI:140660"/>
        <dbReference type="EC" id="2.3.1.269"/>
    </reaction>
</comment>
<organism evidence="11 12">
    <name type="scientific">Elizabethkingia argenteiflava</name>
    <dbReference type="NCBI Taxonomy" id="2681556"/>
    <lineage>
        <taxon>Bacteria</taxon>
        <taxon>Pseudomonadati</taxon>
        <taxon>Bacteroidota</taxon>
        <taxon>Flavobacteriia</taxon>
        <taxon>Flavobacteriales</taxon>
        <taxon>Weeksellaceae</taxon>
        <taxon>Elizabethkingia</taxon>
    </lineage>
</organism>
<comment type="pathway">
    <text evidence="9">Protein modification; lipoprotein biosynthesis (N-acyl transfer).</text>
</comment>
<sequence>MRRYISLSILSGLLFALSWPAHGIPVLIFFAFVPLMLLEHHLANFSRINNKKTAIFGFSFLSFFIWNICTTWWLFNSKNPDGSHSFLAVAIPTLFNSVAMGLVFLFYHIYKKRIGTYPGLLFLVALWICFEKFHTTWELSWPWLTLGNVFAGWHQWVQWYDTTGVFGGSLWILSVNVFTYYAYRLFQVTRKRSLLIKNIIIFLGMLLLPLGISLIKYQQLKLTPSSRVNVVLLQPDLDPYTEKYNRDSLTIVHGLLDIAKKHAQGKVDFFIAPETAVPGYGSISERGFNDSEILNEVNDFTKAYPQSTFLTGASTHKIYPHAANTSHTAYFIENPGVWVDSYNTALQIIPNQTIQTYHKGRLVPGVELFPYINILKPLLGNAMFNFGGTIASLGSDPERKVFSNPFNTVKIAPIICYESIYGEYVTEYLKKGANLLAIMTNDSWWGNSPGYRQLLVLAKLRAIETRREVVRAANSGVSAHINARGDIIESLPYGAQGAIQIRAQVFEGETPYVKYGDVIYRIALFVFGFLFIYFWSQIYLSRKNKVKK</sequence>
<feature type="transmembrane region" description="Helical" evidence="9">
    <location>
        <begin position="163"/>
        <end position="183"/>
    </location>
</feature>
<evidence type="ECO:0000256" key="1">
    <source>
        <dbReference type="ARBA" id="ARBA00004651"/>
    </source>
</evidence>
<evidence type="ECO:0000256" key="9">
    <source>
        <dbReference type="HAMAP-Rule" id="MF_01148"/>
    </source>
</evidence>
<dbReference type="Pfam" id="PF00795">
    <property type="entry name" value="CN_hydrolase"/>
    <property type="match status" value="1"/>
</dbReference>
<dbReference type="PROSITE" id="PS50263">
    <property type="entry name" value="CN_HYDROLASE"/>
    <property type="match status" value="1"/>
</dbReference>
<dbReference type="EMBL" id="JAAABJ010000637">
    <property type="protein sequence ID" value="NAW51965.1"/>
    <property type="molecule type" value="Genomic_DNA"/>
</dbReference>
<keyword evidence="7 9" id="KW-0472">Membrane</keyword>
<name>A0A845PWF8_9FLAO</name>
<feature type="domain" description="CN hydrolase" evidence="10">
    <location>
        <begin position="226"/>
        <end position="507"/>
    </location>
</feature>
<dbReference type="EC" id="2.3.1.269" evidence="9"/>
<comment type="similarity">
    <text evidence="2 9">Belongs to the CN hydrolase family. Apolipoprotein N-acyltransferase subfamily.</text>
</comment>
<evidence type="ECO:0000256" key="6">
    <source>
        <dbReference type="ARBA" id="ARBA00022989"/>
    </source>
</evidence>
<evidence type="ECO:0000256" key="7">
    <source>
        <dbReference type="ARBA" id="ARBA00023136"/>
    </source>
</evidence>
<feature type="transmembrane region" description="Helical" evidence="9">
    <location>
        <begin position="518"/>
        <end position="540"/>
    </location>
</feature>
<keyword evidence="8 9" id="KW-0012">Acyltransferase</keyword>
<dbReference type="RefSeq" id="WP_166520215.1">
    <property type="nucleotide sequence ID" value="NZ_JAAABJ010000637.1"/>
</dbReference>
<dbReference type="HAMAP" id="MF_01148">
    <property type="entry name" value="Lnt"/>
    <property type="match status" value="1"/>
</dbReference>
<dbReference type="SUPFAM" id="SSF56317">
    <property type="entry name" value="Carbon-nitrogen hydrolase"/>
    <property type="match status" value="1"/>
</dbReference>
<comment type="subcellular location">
    <subcellularLocation>
        <location evidence="1 9">Cell membrane</location>
        <topology evidence="1 9">Multi-pass membrane protein</topology>
    </subcellularLocation>
</comment>
<accession>A0A845PWF8</accession>
<dbReference type="GO" id="GO:0042158">
    <property type="term" value="P:lipoprotein biosynthetic process"/>
    <property type="evidence" value="ECO:0007669"/>
    <property type="project" value="UniProtKB-UniRule"/>
</dbReference>
<keyword evidence="11" id="KW-0449">Lipoprotein</keyword>
<dbReference type="PANTHER" id="PTHR38686">
    <property type="entry name" value="APOLIPOPROTEIN N-ACYLTRANSFERASE"/>
    <property type="match status" value="1"/>
</dbReference>
<dbReference type="PANTHER" id="PTHR38686:SF1">
    <property type="entry name" value="APOLIPOPROTEIN N-ACYLTRANSFERASE"/>
    <property type="match status" value="1"/>
</dbReference>
<dbReference type="InterPro" id="IPR003010">
    <property type="entry name" value="C-N_Hydrolase"/>
</dbReference>
<evidence type="ECO:0000313" key="11">
    <source>
        <dbReference type="EMBL" id="NAW51965.1"/>
    </source>
</evidence>
<dbReference type="InterPro" id="IPR036526">
    <property type="entry name" value="C-N_Hydrolase_sf"/>
</dbReference>
<comment type="caution">
    <text evidence="11">The sequence shown here is derived from an EMBL/GenBank/DDBJ whole genome shotgun (WGS) entry which is preliminary data.</text>
</comment>
<reference evidence="11 12" key="1">
    <citation type="submission" date="2019-11" db="EMBL/GenBank/DDBJ databases">
        <title>Characterization of Elizabethkingia argenteiflava sp. nov., isolated from inner surface of Soybean Pods.</title>
        <authorList>
            <person name="Mo S."/>
        </authorList>
    </citation>
    <scope>NUCLEOTIDE SEQUENCE [LARGE SCALE GENOMIC DNA]</scope>
    <source>
        <strain evidence="11 12">YB22</strain>
    </source>
</reference>
<proteinExistence type="inferred from homology"/>